<keyword evidence="4" id="KW-1185">Reference proteome</keyword>
<feature type="compositionally biased region" description="Polar residues" evidence="1">
    <location>
        <begin position="1"/>
        <end position="13"/>
    </location>
</feature>
<dbReference type="InParanoid" id="A0A0Q3G3K2"/>
<feature type="region of interest" description="Disordered" evidence="1">
    <location>
        <begin position="42"/>
        <end position="72"/>
    </location>
</feature>
<reference evidence="3" key="3">
    <citation type="submission" date="2018-08" db="UniProtKB">
        <authorList>
            <consortium name="EnsemblPlants"/>
        </authorList>
    </citation>
    <scope>IDENTIFICATION</scope>
    <source>
        <strain evidence="3">cv. Bd21</strain>
    </source>
</reference>
<name>A0A0Q3G3K2_BRADI</name>
<reference evidence="2 3" key="1">
    <citation type="journal article" date="2010" name="Nature">
        <title>Genome sequencing and analysis of the model grass Brachypodium distachyon.</title>
        <authorList>
            <consortium name="International Brachypodium Initiative"/>
        </authorList>
    </citation>
    <scope>NUCLEOTIDE SEQUENCE [LARGE SCALE GENOMIC DNA]</scope>
    <source>
        <strain evidence="2 3">Bd21</strain>
    </source>
</reference>
<reference evidence="2" key="2">
    <citation type="submission" date="2017-06" db="EMBL/GenBank/DDBJ databases">
        <title>WGS assembly of Brachypodium distachyon.</title>
        <authorList>
            <consortium name="The International Brachypodium Initiative"/>
            <person name="Lucas S."/>
            <person name="Harmon-Smith M."/>
            <person name="Lail K."/>
            <person name="Tice H."/>
            <person name="Grimwood J."/>
            <person name="Bruce D."/>
            <person name="Barry K."/>
            <person name="Shu S."/>
            <person name="Lindquist E."/>
            <person name="Wang M."/>
            <person name="Pitluck S."/>
            <person name="Vogel J.P."/>
            <person name="Garvin D.F."/>
            <person name="Mockler T.C."/>
            <person name="Schmutz J."/>
            <person name="Rokhsar D."/>
            <person name="Bevan M.W."/>
        </authorList>
    </citation>
    <scope>NUCLEOTIDE SEQUENCE</scope>
    <source>
        <strain evidence="2">Bd21</strain>
    </source>
</reference>
<sequence length="155" mass="16086">MPDQGALSSSTPRGASLPPSQHHRNALPLSFLWHSARSISRKQLASPLEKPSQAMGRPRRRCRASGQGDELRSGEVGGVQVVVGVGEDGDGSLLPASLPPPHWVGAPHHSSEAAAWVSFGQGSVGHHGKTMKGFSGSEAHTMADCDGIGQSNACP</sequence>
<dbReference type="EMBL" id="CM000881">
    <property type="protein sequence ID" value="PNT71101.1"/>
    <property type="molecule type" value="Genomic_DNA"/>
</dbReference>
<evidence type="ECO:0000313" key="2">
    <source>
        <dbReference type="EMBL" id="KQK05880.1"/>
    </source>
</evidence>
<dbReference type="EnsemblPlants" id="PNT71102">
    <property type="protein sequence ID" value="PNT71102"/>
    <property type="gene ID" value="BRADI_2g23138v3"/>
</dbReference>
<dbReference type="Gramene" id="KQK05880">
    <property type="protein sequence ID" value="KQK05880"/>
    <property type="gene ID" value="BRADI_2g23138v3"/>
</dbReference>
<dbReference type="EMBL" id="CM000881">
    <property type="protein sequence ID" value="KQK05880.1"/>
    <property type="molecule type" value="Genomic_DNA"/>
</dbReference>
<dbReference type="Gramene" id="PNT71102">
    <property type="protein sequence ID" value="PNT71102"/>
    <property type="gene ID" value="BRADI_2g23138v3"/>
</dbReference>
<dbReference type="EnsemblPlants" id="PNT71101">
    <property type="protein sequence ID" value="PNT71101"/>
    <property type="gene ID" value="BRADI_2g23138v3"/>
</dbReference>
<dbReference type="EMBL" id="CM000881">
    <property type="protein sequence ID" value="PNT71102.1"/>
    <property type="molecule type" value="Genomic_DNA"/>
</dbReference>
<evidence type="ECO:0000256" key="1">
    <source>
        <dbReference type="SAM" id="MobiDB-lite"/>
    </source>
</evidence>
<proteinExistence type="predicted"/>
<evidence type="ECO:0000313" key="4">
    <source>
        <dbReference type="Proteomes" id="UP000008810"/>
    </source>
</evidence>
<dbReference type="Proteomes" id="UP000008810">
    <property type="component" value="Chromosome 2"/>
</dbReference>
<evidence type="ECO:0000313" key="3">
    <source>
        <dbReference type="EnsemblPlants" id="KQK05880"/>
    </source>
</evidence>
<dbReference type="EnsemblPlants" id="KQK05880">
    <property type="protein sequence ID" value="KQK05880"/>
    <property type="gene ID" value="BRADI_2g23138v3"/>
</dbReference>
<protein>
    <submittedName>
        <fullName evidence="2 3">Uncharacterized protein</fullName>
    </submittedName>
</protein>
<organism evidence="2">
    <name type="scientific">Brachypodium distachyon</name>
    <name type="common">Purple false brome</name>
    <name type="synonym">Trachynia distachya</name>
    <dbReference type="NCBI Taxonomy" id="15368"/>
    <lineage>
        <taxon>Eukaryota</taxon>
        <taxon>Viridiplantae</taxon>
        <taxon>Streptophyta</taxon>
        <taxon>Embryophyta</taxon>
        <taxon>Tracheophyta</taxon>
        <taxon>Spermatophyta</taxon>
        <taxon>Magnoliopsida</taxon>
        <taxon>Liliopsida</taxon>
        <taxon>Poales</taxon>
        <taxon>Poaceae</taxon>
        <taxon>BOP clade</taxon>
        <taxon>Pooideae</taxon>
        <taxon>Stipodae</taxon>
        <taxon>Brachypodieae</taxon>
        <taxon>Brachypodium</taxon>
    </lineage>
</organism>
<gene>
    <name evidence="2" type="ORF">BRADI_2g23138v3</name>
</gene>
<dbReference type="Gramene" id="PNT71101">
    <property type="protein sequence ID" value="PNT71101"/>
    <property type="gene ID" value="BRADI_2g23138v3"/>
</dbReference>
<accession>A0A0Q3G3K2</accession>
<dbReference type="AlphaFoldDB" id="A0A0Q3G3K2"/>
<feature type="region of interest" description="Disordered" evidence="1">
    <location>
        <begin position="1"/>
        <end position="23"/>
    </location>
</feature>